<comment type="caution">
    <text evidence="4">The sequence shown here is derived from an EMBL/GenBank/DDBJ whole genome shotgun (WGS) entry which is preliminary data.</text>
</comment>
<dbReference type="RefSeq" id="WP_182501453.1">
    <property type="nucleotide sequence ID" value="NZ_JACJHX010000001.1"/>
</dbReference>
<organism evidence="4 5">
    <name type="scientific">Peribacillus huizhouensis</name>
    <dbReference type="NCBI Taxonomy" id="1501239"/>
    <lineage>
        <taxon>Bacteria</taxon>
        <taxon>Bacillati</taxon>
        <taxon>Bacillota</taxon>
        <taxon>Bacilli</taxon>
        <taxon>Bacillales</taxon>
        <taxon>Bacillaceae</taxon>
        <taxon>Peribacillus</taxon>
    </lineage>
</organism>
<gene>
    <name evidence="4" type="ORF">HNP81_000557</name>
</gene>
<feature type="domain" description="YhaN AAA" evidence="3">
    <location>
        <begin position="1"/>
        <end position="199"/>
    </location>
</feature>
<dbReference type="InterPro" id="IPR027417">
    <property type="entry name" value="P-loop_NTPase"/>
</dbReference>
<sequence>MKIKEIYIYGYGKMENMRFTNMSGLHVFFGKNEAGKSTIMSFIHSILFGFPTKIQNELRYEPKMHAKYGGLLIVATKQYGEVRIERVKGKATGDVIVTFENGEVFGEEMLNNIMQGMDKAYYQSIFSFDLQGLQGLHMLGEGTIGKYLLSAGLVGNDKILDVEGKLQKELDLRFKPSGQKPLLNSQMKQLKTRQQDMKIAGDDQLTYNELQSELKEINEELEELKKQFQVNEEQLFYTGEYLRIKPLIEEQAVIKSRLALLGDQLFPIDGLKRFEQLSSILLQLEAKQASFQQQIDELMVEREKMFVSPFLEGNKENIETAIESSALLEQLELDKHQAEKVFELVNKEIDQHKADLSFKSSEEAILELDFSSFKKDKVRTLAQKKRVLSNEKEQLDERYKQVKGRLEQSEMRLIELKNRRMPKEQKLKFETAQDQNQQKQYDQVKKDMLDEQIANLDRMYKVQEKKERDQHSKKRIIFVFISMVLLGISYYSFIIKQPILTVFFAAALFVIWTRFFFFKEKNTLVEYKRQISEVKEKRTSLEKEEAHFQSIEFETDSVRRLLEQERELERLIANEAFKMGEREQAFDDVIHDFETWEVSWNIVQAEAMNIAKLWGLPNEAIQHDLEQIFSFLEKLKVKVEEKNEIRNNIEHIHLEIQNRKKALFYYTSELEEYPGTWQEALTILKRALNGLFEKQIQLKQNFEEISKTKVALENHKSETDYVTKQIQELIDQVGAADEGDFRKKAFDAEEKLQLLSQLKLIIVQLKQARLQGEQLTCYIEKDISKYTIENLETIRTEITSKHEQLLEKQSDLKHKIKQLEEGGLYDERMHQFYEARRIFNEEAKDWAKYAVARSLLNQTIDTFKKERLPSVISKAEEYFTYLTDGQYNRIFLNHDSDGFTIQRSDHLIFDVNEVSRGTQEQIYVAFRLALADYTFKDDSFPLIIDDSFVNFDSKRTANTIALLEKVSEHRQIIFFTCHEHLLNHFSKDGLTYLSTPLGASL</sequence>
<keyword evidence="2" id="KW-0812">Transmembrane</keyword>
<evidence type="ECO:0000256" key="1">
    <source>
        <dbReference type="SAM" id="Coils"/>
    </source>
</evidence>
<dbReference type="SUPFAM" id="SSF52540">
    <property type="entry name" value="P-loop containing nucleoside triphosphate hydrolases"/>
    <property type="match status" value="1"/>
</dbReference>
<feature type="coiled-coil region" evidence="1">
    <location>
        <begin position="200"/>
        <end position="234"/>
    </location>
</feature>
<feature type="transmembrane region" description="Helical" evidence="2">
    <location>
        <begin position="476"/>
        <end position="493"/>
    </location>
</feature>
<proteinExistence type="predicted"/>
<feature type="coiled-coil region" evidence="1">
    <location>
        <begin position="788"/>
        <end position="822"/>
    </location>
</feature>
<protein>
    <submittedName>
        <fullName evidence="4">Uncharacterized protein YhaN</fullName>
    </submittedName>
</protein>
<dbReference type="Pfam" id="PF13514">
    <property type="entry name" value="AAA_27"/>
    <property type="match status" value="1"/>
</dbReference>
<dbReference type="PANTHER" id="PTHR41259">
    <property type="entry name" value="DOUBLE-STRAND BREAK REPAIR RAD50 ATPASE, PUTATIVE-RELATED"/>
    <property type="match status" value="1"/>
</dbReference>
<accession>A0ABR6CL46</accession>
<evidence type="ECO:0000313" key="5">
    <source>
        <dbReference type="Proteomes" id="UP000626697"/>
    </source>
</evidence>
<keyword evidence="5" id="KW-1185">Reference proteome</keyword>
<dbReference type="InterPro" id="IPR038734">
    <property type="entry name" value="YhaN_AAA"/>
</dbReference>
<reference evidence="4 5" key="1">
    <citation type="submission" date="2020-08" db="EMBL/GenBank/DDBJ databases">
        <title>Genomic Encyclopedia of Type Strains, Phase IV (KMG-IV): sequencing the most valuable type-strain genomes for metagenomic binning, comparative biology and taxonomic classification.</title>
        <authorList>
            <person name="Goeker M."/>
        </authorList>
    </citation>
    <scope>NUCLEOTIDE SEQUENCE [LARGE SCALE GENOMIC DNA]</scope>
    <source>
        <strain evidence="4 5">DSM 105481</strain>
    </source>
</reference>
<evidence type="ECO:0000256" key="2">
    <source>
        <dbReference type="SAM" id="Phobius"/>
    </source>
</evidence>
<keyword evidence="2" id="KW-0472">Membrane</keyword>
<feature type="transmembrane region" description="Helical" evidence="2">
    <location>
        <begin position="499"/>
        <end position="518"/>
    </location>
</feature>
<keyword evidence="2" id="KW-1133">Transmembrane helix</keyword>
<dbReference type="Gene3D" id="3.40.50.300">
    <property type="entry name" value="P-loop containing nucleotide triphosphate hydrolases"/>
    <property type="match status" value="2"/>
</dbReference>
<keyword evidence="1" id="KW-0175">Coiled coil</keyword>
<feature type="coiled-coil region" evidence="1">
    <location>
        <begin position="378"/>
        <end position="419"/>
    </location>
</feature>
<dbReference type="PANTHER" id="PTHR41259:SF1">
    <property type="entry name" value="DOUBLE-STRAND BREAK REPAIR RAD50 ATPASE, PUTATIVE-RELATED"/>
    <property type="match status" value="1"/>
</dbReference>
<dbReference type="EMBL" id="JACJHX010000001">
    <property type="protein sequence ID" value="MBA9025275.1"/>
    <property type="molecule type" value="Genomic_DNA"/>
</dbReference>
<evidence type="ECO:0000313" key="4">
    <source>
        <dbReference type="EMBL" id="MBA9025275.1"/>
    </source>
</evidence>
<dbReference type="Proteomes" id="UP000626697">
    <property type="component" value="Unassembled WGS sequence"/>
</dbReference>
<name>A0ABR6CL46_9BACI</name>
<evidence type="ECO:0000259" key="3">
    <source>
        <dbReference type="Pfam" id="PF13514"/>
    </source>
</evidence>